<sequence length="110" mass="12347">MERSNNVGDREDQSNCNGNEEIQFGNTGNQRNPLDPSWTEKASYREMLLYSGHENENAPHTQGFALMLSKVAQNALVGWESHGSRIIKASFKTKKEGILMNIIQCYAPTT</sequence>
<name>A0A183LVB3_9TREM</name>
<feature type="compositionally biased region" description="Basic and acidic residues" evidence="1">
    <location>
        <begin position="1"/>
        <end position="13"/>
    </location>
</feature>
<evidence type="ECO:0000256" key="1">
    <source>
        <dbReference type="SAM" id="MobiDB-lite"/>
    </source>
</evidence>
<dbReference type="AlphaFoldDB" id="A0A183LVB3"/>
<reference evidence="2 3" key="1">
    <citation type="submission" date="2018-11" db="EMBL/GenBank/DDBJ databases">
        <authorList>
            <consortium name="Pathogen Informatics"/>
        </authorList>
    </citation>
    <scope>NUCLEOTIDE SEQUENCE [LARGE SCALE GENOMIC DNA]</scope>
    <source>
        <strain evidence="2 3">Zambia</strain>
    </source>
</reference>
<feature type="non-terminal residue" evidence="2">
    <location>
        <position position="110"/>
    </location>
</feature>
<feature type="compositionally biased region" description="Polar residues" evidence="1">
    <location>
        <begin position="14"/>
        <end position="32"/>
    </location>
</feature>
<organism evidence="2 3">
    <name type="scientific">Schistosoma margrebowiei</name>
    <dbReference type="NCBI Taxonomy" id="48269"/>
    <lineage>
        <taxon>Eukaryota</taxon>
        <taxon>Metazoa</taxon>
        <taxon>Spiralia</taxon>
        <taxon>Lophotrochozoa</taxon>
        <taxon>Platyhelminthes</taxon>
        <taxon>Trematoda</taxon>
        <taxon>Digenea</taxon>
        <taxon>Strigeidida</taxon>
        <taxon>Schistosomatoidea</taxon>
        <taxon>Schistosomatidae</taxon>
        <taxon>Schistosoma</taxon>
    </lineage>
</organism>
<evidence type="ECO:0000313" key="3">
    <source>
        <dbReference type="Proteomes" id="UP000277204"/>
    </source>
</evidence>
<gene>
    <name evidence="2" type="ORF">SMRZ_LOCUS7738</name>
</gene>
<accession>A0A183LVB3</accession>
<protein>
    <submittedName>
        <fullName evidence="2">Uncharacterized protein</fullName>
    </submittedName>
</protein>
<dbReference type="EMBL" id="UZAI01003189">
    <property type="protein sequence ID" value="VDO77861.1"/>
    <property type="molecule type" value="Genomic_DNA"/>
</dbReference>
<dbReference type="Proteomes" id="UP000277204">
    <property type="component" value="Unassembled WGS sequence"/>
</dbReference>
<evidence type="ECO:0000313" key="2">
    <source>
        <dbReference type="EMBL" id="VDO77861.1"/>
    </source>
</evidence>
<feature type="region of interest" description="Disordered" evidence="1">
    <location>
        <begin position="1"/>
        <end position="37"/>
    </location>
</feature>
<proteinExistence type="predicted"/>
<keyword evidence="3" id="KW-1185">Reference proteome</keyword>